<dbReference type="GO" id="GO:0016787">
    <property type="term" value="F:hydrolase activity"/>
    <property type="evidence" value="ECO:0007669"/>
    <property type="project" value="UniProtKB-KW"/>
</dbReference>
<dbReference type="RefSeq" id="WP_311424085.1">
    <property type="nucleotide sequence ID" value="NZ_JAVREH010000025.1"/>
</dbReference>
<keyword evidence="1 3" id="KW-0378">Hydrolase</keyword>
<sequence>MTERAADRLTDLLELRRTSLFDIDSEHRLLVGNDDTGSTQLYEVSPDGQWRQLTHLGEPCSGRYLPGERVVVLSADTGGTERAQLSLLRLDTTGSEQRLPTPEPLVHDPAFIHDLLEVQPGRVIYSTNRRNGVDFDVIARDVATGEERVLWDGGGWFNGARVSPDGRWVVLSRMTTLPASSQLLLVDSQDGTSAAITDDEVPGEWANPRWLPDSSALLASSDAEGVQAHRDAEGVQADRDAEGVQAAEGAGVADNGTGFVSLRRFDVAHRTWSMVAGTEGSDVYGWPSPDGNRIAVVSSSDGADSLEVRSPDATVGHPIALPHAGVLTFRTNLIWSPDSSELGMTFSSPVQPPEAYSWRGGESVNRRTTGNPAEATADLIEPRSFRAPAPDGEQIPTFAIIPPNAAGSAVMIIHGGPESATVRSWNPMAAALALAGYTVVLPNVRGSAGYGRRWLSLDDVEKRLDSVADLVALREWLPAIGVDQSRIALYGGSYGGYMVLAGLTFYPDLWAAGVDIVGMSSLVTFLQNTSAYRRVYREREYGRLKEDYDVLQAASPLPIIDRITAPLFVIHGANDPRVPLSEAEQVAAAVRSSGAECELLVYADEGHGLAKRVNQLDAYPQALEFLARHLS</sequence>
<dbReference type="EMBL" id="JAVREH010000025">
    <property type="protein sequence ID" value="MDT0262938.1"/>
    <property type="molecule type" value="Genomic_DNA"/>
</dbReference>
<dbReference type="InterPro" id="IPR001375">
    <property type="entry name" value="Peptidase_S9_cat"/>
</dbReference>
<feature type="domain" description="Peptidase S9 prolyl oligopeptidase catalytic" evidence="2">
    <location>
        <begin position="430"/>
        <end position="630"/>
    </location>
</feature>
<dbReference type="InterPro" id="IPR029058">
    <property type="entry name" value="AB_hydrolase_fold"/>
</dbReference>
<dbReference type="PRINTS" id="PR00862">
    <property type="entry name" value="PROLIGOPTASE"/>
</dbReference>
<evidence type="ECO:0000313" key="3">
    <source>
        <dbReference type="EMBL" id="MDT0262938.1"/>
    </source>
</evidence>
<accession>A0ABU2JD74</accession>
<dbReference type="PANTHER" id="PTHR42776">
    <property type="entry name" value="SERINE PEPTIDASE S9 FAMILY MEMBER"/>
    <property type="match status" value="1"/>
</dbReference>
<evidence type="ECO:0000313" key="4">
    <source>
        <dbReference type="Proteomes" id="UP001183176"/>
    </source>
</evidence>
<dbReference type="InterPro" id="IPR011042">
    <property type="entry name" value="6-blade_b-propeller_TolB-like"/>
</dbReference>
<proteinExistence type="predicted"/>
<dbReference type="Pfam" id="PF00326">
    <property type="entry name" value="Peptidase_S9"/>
    <property type="match status" value="1"/>
</dbReference>
<protein>
    <submittedName>
        <fullName evidence="3">Alpha/beta fold hydrolase</fullName>
    </submittedName>
</protein>
<dbReference type="SUPFAM" id="SSF53474">
    <property type="entry name" value="alpha/beta-Hydrolases"/>
    <property type="match status" value="1"/>
</dbReference>
<dbReference type="Gene3D" id="2.120.10.30">
    <property type="entry name" value="TolB, C-terminal domain"/>
    <property type="match status" value="1"/>
</dbReference>
<dbReference type="InterPro" id="IPR002470">
    <property type="entry name" value="Peptidase_S9A"/>
</dbReference>
<organism evidence="3 4">
    <name type="scientific">Jatrophihabitans lederbergiae</name>
    <dbReference type="NCBI Taxonomy" id="3075547"/>
    <lineage>
        <taxon>Bacteria</taxon>
        <taxon>Bacillati</taxon>
        <taxon>Actinomycetota</taxon>
        <taxon>Actinomycetes</taxon>
        <taxon>Jatrophihabitantales</taxon>
        <taxon>Jatrophihabitantaceae</taxon>
        <taxon>Jatrophihabitans</taxon>
    </lineage>
</organism>
<dbReference type="SUPFAM" id="SSF69322">
    <property type="entry name" value="Tricorn protease domain 2"/>
    <property type="match status" value="1"/>
</dbReference>
<gene>
    <name evidence="3" type="ORF">RM423_16205</name>
</gene>
<keyword evidence="4" id="KW-1185">Reference proteome</keyword>
<name>A0ABU2JD74_9ACTN</name>
<comment type="caution">
    <text evidence="3">The sequence shown here is derived from an EMBL/GenBank/DDBJ whole genome shotgun (WGS) entry which is preliminary data.</text>
</comment>
<evidence type="ECO:0000259" key="2">
    <source>
        <dbReference type="Pfam" id="PF00326"/>
    </source>
</evidence>
<dbReference type="PANTHER" id="PTHR42776:SF27">
    <property type="entry name" value="DIPEPTIDYL PEPTIDASE FAMILY MEMBER 6"/>
    <property type="match status" value="1"/>
</dbReference>
<dbReference type="Proteomes" id="UP001183176">
    <property type="component" value="Unassembled WGS sequence"/>
</dbReference>
<dbReference type="Gene3D" id="3.40.50.1820">
    <property type="entry name" value="alpha/beta hydrolase"/>
    <property type="match status" value="1"/>
</dbReference>
<evidence type="ECO:0000256" key="1">
    <source>
        <dbReference type="ARBA" id="ARBA00022801"/>
    </source>
</evidence>
<reference evidence="4" key="1">
    <citation type="submission" date="2023-07" db="EMBL/GenBank/DDBJ databases">
        <title>30 novel species of actinomycetes from the DSMZ collection.</title>
        <authorList>
            <person name="Nouioui I."/>
        </authorList>
    </citation>
    <scope>NUCLEOTIDE SEQUENCE [LARGE SCALE GENOMIC DNA]</scope>
    <source>
        <strain evidence="4">DSM 44399</strain>
    </source>
</reference>